<dbReference type="AlphaFoldDB" id="A0A1I7F147"/>
<dbReference type="Proteomes" id="UP000183926">
    <property type="component" value="Unassembled WGS sequence"/>
</dbReference>
<dbReference type="EMBL" id="FPBL01000001">
    <property type="protein sequence ID" value="SFU29922.1"/>
    <property type="molecule type" value="Genomic_DNA"/>
</dbReference>
<keyword evidence="2" id="KW-0732">Signal</keyword>
<evidence type="ECO:0008006" key="5">
    <source>
        <dbReference type="Google" id="ProtNLM"/>
    </source>
</evidence>
<evidence type="ECO:0000256" key="2">
    <source>
        <dbReference type="SAM" id="SignalP"/>
    </source>
</evidence>
<protein>
    <recommendedName>
        <fullName evidence="5">LTXXQ motif family protein</fullName>
    </recommendedName>
</protein>
<evidence type="ECO:0000256" key="1">
    <source>
        <dbReference type="SAM" id="MobiDB-lite"/>
    </source>
</evidence>
<dbReference type="RefSeq" id="WP_074926180.1">
    <property type="nucleotide sequence ID" value="NZ_FPBL01000001.1"/>
</dbReference>
<accession>A0A1I7F147</accession>
<organism evidence="3 4">
    <name type="scientific">Nitrosomonas eutropha</name>
    <dbReference type="NCBI Taxonomy" id="916"/>
    <lineage>
        <taxon>Bacteria</taxon>
        <taxon>Pseudomonadati</taxon>
        <taxon>Pseudomonadota</taxon>
        <taxon>Betaproteobacteria</taxon>
        <taxon>Nitrosomonadales</taxon>
        <taxon>Nitrosomonadaceae</taxon>
        <taxon>Nitrosomonas</taxon>
    </lineage>
</organism>
<feature type="region of interest" description="Disordered" evidence="1">
    <location>
        <begin position="88"/>
        <end position="108"/>
    </location>
</feature>
<evidence type="ECO:0000313" key="3">
    <source>
        <dbReference type="EMBL" id="SFU29922.1"/>
    </source>
</evidence>
<sequence length="108" mass="12097">MTINTTIITLALVALLSSTTILAAQPADSHSMVNRMAKELGLSDTQRSQVETILNNEKKKVEAVFKEEKMKLQVIQEETHTSLQAVLTPEQMQKLDKRMRQKSSSGKK</sequence>
<proteinExistence type="predicted"/>
<reference evidence="3 4" key="1">
    <citation type="submission" date="2016-10" db="EMBL/GenBank/DDBJ databases">
        <authorList>
            <person name="de Groot N.N."/>
        </authorList>
    </citation>
    <scope>NUCLEOTIDE SEQUENCE [LARGE SCALE GENOMIC DNA]</scope>
    <source>
        <strain evidence="3 4">Nm24</strain>
    </source>
</reference>
<evidence type="ECO:0000313" key="4">
    <source>
        <dbReference type="Proteomes" id="UP000183926"/>
    </source>
</evidence>
<gene>
    <name evidence="3" type="ORF">SAMN05216339_101222</name>
</gene>
<feature type="compositionally biased region" description="Basic residues" evidence="1">
    <location>
        <begin position="99"/>
        <end position="108"/>
    </location>
</feature>
<dbReference type="Gene3D" id="1.20.120.1490">
    <property type="match status" value="1"/>
</dbReference>
<feature type="chain" id="PRO_5010206013" description="LTXXQ motif family protein" evidence="2">
    <location>
        <begin position="24"/>
        <end position="108"/>
    </location>
</feature>
<dbReference type="OrthoDB" id="8548060at2"/>
<feature type="signal peptide" evidence="2">
    <location>
        <begin position="1"/>
        <end position="23"/>
    </location>
</feature>
<name>A0A1I7F147_9PROT</name>